<feature type="region of interest" description="Disordered" evidence="8">
    <location>
        <begin position="306"/>
        <end position="360"/>
    </location>
</feature>
<evidence type="ECO:0000256" key="1">
    <source>
        <dbReference type="ARBA" id="ARBA00008764"/>
    </source>
</evidence>
<dbReference type="InterPro" id="IPR001254">
    <property type="entry name" value="Trypsin_dom"/>
</dbReference>
<feature type="signal peptide" evidence="7">
    <location>
        <begin position="1"/>
        <end position="35"/>
    </location>
</feature>
<dbReference type="EC" id="3.4.21.-" evidence="7"/>
<keyword evidence="2 7" id="KW-0645">Protease</keyword>
<keyword evidence="4 7" id="KW-0378">Hydrolase</keyword>
<proteinExistence type="inferred from homology"/>
<evidence type="ECO:0000313" key="12">
    <source>
        <dbReference type="Proteomes" id="UP000028582"/>
    </source>
</evidence>
<gene>
    <name evidence="11" type="ORF">F444_18055</name>
</gene>
<dbReference type="EMBL" id="ANJA01003273">
    <property type="protein sequence ID" value="ETO64420.1"/>
    <property type="molecule type" value="Genomic_DNA"/>
</dbReference>
<evidence type="ECO:0000256" key="3">
    <source>
        <dbReference type="ARBA" id="ARBA00022729"/>
    </source>
</evidence>
<feature type="transmembrane region" description="Helical" evidence="9">
    <location>
        <begin position="376"/>
        <end position="396"/>
    </location>
</feature>
<keyword evidence="3 7" id="KW-0732">Signal</keyword>
<evidence type="ECO:0000256" key="4">
    <source>
        <dbReference type="ARBA" id="ARBA00022801"/>
    </source>
</evidence>
<feature type="chain" id="PRO_5001752895" description="Serine protease" evidence="7">
    <location>
        <begin position="36"/>
        <end position="403"/>
    </location>
</feature>
<dbReference type="OrthoDB" id="10037376at2759"/>
<evidence type="ECO:0000256" key="9">
    <source>
        <dbReference type="SAM" id="Phobius"/>
    </source>
</evidence>
<comment type="caution">
    <text evidence="11">The sequence shown here is derived from an EMBL/GenBank/DDBJ whole genome shotgun (WGS) entry which is preliminary data.</text>
</comment>
<reference evidence="11 12" key="1">
    <citation type="submission" date="2013-11" db="EMBL/GenBank/DDBJ databases">
        <title>The Genome Sequence of Phytophthora parasitica P1976.</title>
        <authorList>
            <consortium name="The Broad Institute Genomics Platform"/>
            <person name="Russ C."/>
            <person name="Tyler B."/>
            <person name="Panabieres F."/>
            <person name="Shan W."/>
            <person name="Tripathy S."/>
            <person name="Grunwald N."/>
            <person name="Machado M."/>
            <person name="Johnson C.S."/>
            <person name="Walker B."/>
            <person name="Young S."/>
            <person name="Zeng Q."/>
            <person name="Gargeya S."/>
            <person name="Fitzgerald M."/>
            <person name="Haas B."/>
            <person name="Abouelleil A."/>
            <person name="Allen A.W."/>
            <person name="Alvarado L."/>
            <person name="Arachchi H.M."/>
            <person name="Berlin A.M."/>
            <person name="Chapman S.B."/>
            <person name="Gainer-Dewar J."/>
            <person name="Goldberg J."/>
            <person name="Griggs A."/>
            <person name="Gujja S."/>
            <person name="Hansen M."/>
            <person name="Howarth C."/>
            <person name="Imamovic A."/>
            <person name="Ireland A."/>
            <person name="Larimer J."/>
            <person name="McCowan C."/>
            <person name="Murphy C."/>
            <person name="Pearson M."/>
            <person name="Poon T.W."/>
            <person name="Priest M."/>
            <person name="Roberts A."/>
            <person name="Saif S."/>
            <person name="Shea T."/>
            <person name="Sisk P."/>
            <person name="Sykes S."/>
            <person name="Wortman J."/>
            <person name="Nusbaum C."/>
            <person name="Birren B."/>
        </authorList>
    </citation>
    <scope>NUCLEOTIDE SEQUENCE [LARGE SCALE GENOMIC DNA]</scope>
    <source>
        <strain evidence="11 12">P1976</strain>
    </source>
</reference>
<comment type="similarity">
    <text evidence="1 7">Belongs to the peptidase S1B family.</text>
</comment>
<keyword evidence="6" id="KW-0843">Virulence</keyword>
<name>A0A080ZCQ9_PHYNI</name>
<dbReference type="SUPFAM" id="SSF50494">
    <property type="entry name" value="Trypsin-like serine proteases"/>
    <property type="match status" value="1"/>
</dbReference>
<dbReference type="InterPro" id="IPR008256">
    <property type="entry name" value="Peptidase_S1B"/>
</dbReference>
<sequence>MSSFLRLGLERRWQTRRMVSIWLMACILSCIVVHGDNDVGVSTIQKHLRQLPLQSDTDNDPQQTARKLSIFGTDDRQQVTDPTTYPYSAVGLLQWNDVTCTATLVASNIVLTAAECVLDSDGEVIESLQSSSFTLPQATETKTAAVSRVHKQSDFWIKWTNNTYVLLELNTELGASNALKLPTANTFAEDDPMNVQLVGYKCNEESSECFQLCKIHFPSEFGGPDYMLHHECDVSGERSAGSPMLIRSTNMDTYIIGIHTNAIGDDTVEDNVEHSSYTDSVANRGVLGSFVEPHLSFLVQQAESSAASGGTTTSSESSVSSSSSLSDSASNSHVSSQDHEDQTDAGASEALAPSSASSSSTETTVASAQLGIGTTAAYTCIGVVCASWLAIIFAAGRRIRSNR</sequence>
<dbReference type="Pfam" id="PF00089">
    <property type="entry name" value="Trypsin"/>
    <property type="match status" value="1"/>
</dbReference>
<dbReference type="PRINTS" id="PR00839">
    <property type="entry name" value="V8PROTEASE"/>
</dbReference>
<keyword evidence="9" id="KW-0812">Transmembrane</keyword>
<organism evidence="11 12">
    <name type="scientific">Phytophthora nicotianae P1976</name>
    <dbReference type="NCBI Taxonomy" id="1317066"/>
    <lineage>
        <taxon>Eukaryota</taxon>
        <taxon>Sar</taxon>
        <taxon>Stramenopiles</taxon>
        <taxon>Oomycota</taxon>
        <taxon>Peronosporomycetes</taxon>
        <taxon>Peronosporales</taxon>
        <taxon>Peronosporaceae</taxon>
        <taxon>Phytophthora</taxon>
    </lineage>
</organism>
<feature type="compositionally biased region" description="Low complexity" evidence="8">
    <location>
        <begin position="345"/>
        <end position="360"/>
    </location>
</feature>
<evidence type="ECO:0000256" key="6">
    <source>
        <dbReference type="ARBA" id="ARBA00023026"/>
    </source>
</evidence>
<evidence type="ECO:0000313" key="11">
    <source>
        <dbReference type="EMBL" id="ETO64420.1"/>
    </source>
</evidence>
<dbReference type="PANTHER" id="PTHR15462:SF8">
    <property type="entry name" value="SERINE PROTEASE"/>
    <property type="match status" value="1"/>
</dbReference>
<dbReference type="InterPro" id="IPR043504">
    <property type="entry name" value="Peptidase_S1_PA_chymotrypsin"/>
</dbReference>
<dbReference type="GO" id="GO:0006508">
    <property type="term" value="P:proteolysis"/>
    <property type="evidence" value="ECO:0007669"/>
    <property type="project" value="UniProtKB-KW"/>
</dbReference>
<evidence type="ECO:0000256" key="2">
    <source>
        <dbReference type="ARBA" id="ARBA00022670"/>
    </source>
</evidence>
<feature type="domain" description="Peptidase S1" evidence="10">
    <location>
        <begin position="83"/>
        <end position="199"/>
    </location>
</feature>
<evidence type="ECO:0000256" key="7">
    <source>
        <dbReference type="RuleBase" id="RU004296"/>
    </source>
</evidence>
<evidence type="ECO:0000259" key="10">
    <source>
        <dbReference type="Pfam" id="PF00089"/>
    </source>
</evidence>
<dbReference type="AlphaFoldDB" id="A0A080ZCQ9"/>
<accession>A0A080ZCQ9</accession>
<dbReference type="InterPro" id="IPR050966">
    <property type="entry name" value="Glutamyl_endopeptidase"/>
</dbReference>
<dbReference type="InterPro" id="IPR009003">
    <property type="entry name" value="Peptidase_S1_PA"/>
</dbReference>
<keyword evidence="9" id="KW-0472">Membrane</keyword>
<dbReference type="Proteomes" id="UP000028582">
    <property type="component" value="Unassembled WGS sequence"/>
</dbReference>
<keyword evidence="5 7" id="KW-0720">Serine protease</keyword>
<dbReference type="Gene3D" id="2.40.10.10">
    <property type="entry name" value="Trypsin-like serine proteases"/>
    <property type="match status" value="2"/>
</dbReference>
<dbReference type="PANTHER" id="PTHR15462">
    <property type="entry name" value="SERINE PROTEASE"/>
    <property type="match status" value="1"/>
</dbReference>
<evidence type="ECO:0000256" key="8">
    <source>
        <dbReference type="SAM" id="MobiDB-lite"/>
    </source>
</evidence>
<dbReference type="GO" id="GO:0004252">
    <property type="term" value="F:serine-type endopeptidase activity"/>
    <property type="evidence" value="ECO:0007669"/>
    <property type="project" value="InterPro"/>
</dbReference>
<evidence type="ECO:0000256" key="5">
    <source>
        <dbReference type="ARBA" id="ARBA00022825"/>
    </source>
</evidence>
<keyword evidence="9" id="KW-1133">Transmembrane helix</keyword>
<protein>
    <recommendedName>
        <fullName evidence="7">Serine protease</fullName>
        <ecNumber evidence="7">3.4.21.-</ecNumber>
    </recommendedName>
</protein>
<feature type="compositionally biased region" description="Low complexity" evidence="8">
    <location>
        <begin position="306"/>
        <end position="335"/>
    </location>
</feature>